<evidence type="ECO:0000313" key="2">
    <source>
        <dbReference type="EMBL" id="AFZ48365.1"/>
    </source>
</evidence>
<evidence type="ECO:0000313" key="3">
    <source>
        <dbReference type="Proteomes" id="UP000010483"/>
    </source>
</evidence>
<name>K9YPP0_CYASC</name>
<keyword evidence="1" id="KW-0472">Membrane</keyword>
<dbReference type="AlphaFoldDB" id="K9YPP0"/>
<protein>
    <submittedName>
        <fullName evidence="2">Uncharacterized protein</fullName>
    </submittedName>
</protein>
<feature type="transmembrane region" description="Helical" evidence="1">
    <location>
        <begin position="12"/>
        <end position="29"/>
    </location>
</feature>
<organism evidence="2 3">
    <name type="scientific">Cyanobacterium stanieri (strain ATCC 29140 / PCC 7202)</name>
    <dbReference type="NCBI Taxonomy" id="292563"/>
    <lineage>
        <taxon>Bacteria</taxon>
        <taxon>Bacillati</taxon>
        <taxon>Cyanobacteriota</taxon>
        <taxon>Cyanophyceae</taxon>
        <taxon>Oscillatoriophycideae</taxon>
        <taxon>Chroococcales</taxon>
        <taxon>Geminocystaceae</taxon>
        <taxon>Cyanobacterium</taxon>
    </lineage>
</organism>
<dbReference type="Proteomes" id="UP000010483">
    <property type="component" value="Chromosome"/>
</dbReference>
<accession>K9YPP0</accession>
<dbReference type="BioCyc" id="CSTA292563:G1353-2422-MONOMER"/>
<evidence type="ECO:0000256" key="1">
    <source>
        <dbReference type="SAM" id="Phobius"/>
    </source>
</evidence>
<dbReference type="HOGENOM" id="CLU_2933687_0_0_3"/>
<dbReference type="STRING" id="292563.Cyast_2419"/>
<feature type="transmembrane region" description="Helical" evidence="1">
    <location>
        <begin position="35"/>
        <end position="55"/>
    </location>
</feature>
<reference evidence="3" key="1">
    <citation type="journal article" date="2013" name="Proc. Natl. Acad. Sci. U.S.A.">
        <title>Improving the coverage of the cyanobacterial phylum using diversity-driven genome sequencing.</title>
        <authorList>
            <person name="Shih P.M."/>
            <person name="Wu D."/>
            <person name="Latifi A."/>
            <person name="Axen S.D."/>
            <person name="Fewer D.P."/>
            <person name="Talla E."/>
            <person name="Calteau A."/>
            <person name="Cai F."/>
            <person name="Tandeau de Marsac N."/>
            <person name="Rippka R."/>
            <person name="Herdman M."/>
            <person name="Sivonen K."/>
            <person name="Coursin T."/>
            <person name="Laurent T."/>
            <person name="Goodwin L."/>
            <person name="Nolan M."/>
            <person name="Davenport K.W."/>
            <person name="Han C.S."/>
            <person name="Rubin E.M."/>
            <person name="Eisen J.A."/>
            <person name="Woyke T."/>
            <person name="Gugger M."/>
            <person name="Kerfeld C.A."/>
        </authorList>
    </citation>
    <scope>NUCLEOTIDE SEQUENCE [LARGE SCALE GENOMIC DNA]</scope>
    <source>
        <strain evidence="3">ATCC 29140 / PCC 7202</strain>
    </source>
</reference>
<sequence length="60" mass="7156">MKSLKINDFKTKFFLFVFGCGYLTFFSSMDITYPFLKPYIVLLPVQIILVVYFLFRKKGK</sequence>
<keyword evidence="1" id="KW-1133">Transmembrane helix</keyword>
<dbReference type="KEGG" id="csn:Cyast_2419"/>
<proteinExistence type="predicted"/>
<dbReference type="EMBL" id="CP003940">
    <property type="protein sequence ID" value="AFZ48365.1"/>
    <property type="molecule type" value="Genomic_DNA"/>
</dbReference>
<keyword evidence="3" id="KW-1185">Reference proteome</keyword>
<keyword evidence="1" id="KW-0812">Transmembrane</keyword>
<gene>
    <name evidence="2" type="ordered locus">Cyast_2419</name>
</gene>